<keyword evidence="2" id="KW-0732">Signal</keyword>
<name>A0A6G0Q5W9_9STRA</name>
<comment type="caution">
    <text evidence="3">The sequence shown here is derived from an EMBL/GenBank/DDBJ whole genome shotgun (WGS) entry which is preliminary data.</text>
</comment>
<reference evidence="3 4" key="1">
    <citation type="submission" date="2018-09" db="EMBL/GenBank/DDBJ databases">
        <title>Genomic investigation of the strawberry pathogen Phytophthora fragariae indicates pathogenicity is determined by transcriptional variation in three key races.</title>
        <authorList>
            <person name="Adams T.M."/>
            <person name="Armitage A.D."/>
            <person name="Sobczyk M.K."/>
            <person name="Bates H.J."/>
            <person name="Dunwell J.M."/>
            <person name="Nellist C.F."/>
            <person name="Harrison R.J."/>
        </authorList>
    </citation>
    <scope>NUCLEOTIDE SEQUENCE [LARGE SCALE GENOMIC DNA]</scope>
    <source>
        <strain evidence="3 4">NOV-77</strain>
    </source>
</reference>
<feature type="signal peptide" evidence="2">
    <location>
        <begin position="1"/>
        <end position="21"/>
    </location>
</feature>
<evidence type="ECO:0008006" key="5">
    <source>
        <dbReference type="Google" id="ProtNLM"/>
    </source>
</evidence>
<dbReference type="EMBL" id="QXFY01005627">
    <property type="protein sequence ID" value="KAE9271526.1"/>
    <property type="molecule type" value="Genomic_DNA"/>
</dbReference>
<feature type="region of interest" description="Disordered" evidence="1">
    <location>
        <begin position="13"/>
        <end position="32"/>
    </location>
</feature>
<evidence type="ECO:0000256" key="1">
    <source>
        <dbReference type="SAM" id="MobiDB-lite"/>
    </source>
</evidence>
<feature type="compositionally biased region" description="Low complexity" evidence="1">
    <location>
        <begin position="13"/>
        <end position="25"/>
    </location>
</feature>
<protein>
    <recommendedName>
        <fullName evidence="5">RxLR effector protein</fullName>
    </recommendedName>
</protein>
<proteinExistence type="predicted"/>
<sequence>MLKIHRHLLLMAGAPAAGSEAEPTSTPCTTRLDNGLRSVLRLPSRDPLADFPGTNTP</sequence>
<evidence type="ECO:0000256" key="2">
    <source>
        <dbReference type="SAM" id="SignalP"/>
    </source>
</evidence>
<dbReference type="AlphaFoldDB" id="A0A6G0Q5W9"/>
<feature type="chain" id="PRO_5026356731" description="RxLR effector protein" evidence="2">
    <location>
        <begin position="22"/>
        <end position="57"/>
    </location>
</feature>
<dbReference type="Proteomes" id="UP000486351">
    <property type="component" value="Unassembled WGS sequence"/>
</dbReference>
<evidence type="ECO:0000313" key="4">
    <source>
        <dbReference type="Proteomes" id="UP000486351"/>
    </source>
</evidence>
<organism evidence="3 4">
    <name type="scientific">Phytophthora fragariae</name>
    <dbReference type="NCBI Taxonomy" id="53985"/>
    <lineage>
        <taxon>Eukaryota</taxon>
        <taxon>Sar</taxon>
        <taxon>Stramenopiles</taxon>
        <taxon>Oomycota</taxon>
        <taxon>Peronosporomycetes</taxon>
        <taxon>Peronosporales</taxon>
        <taxon>Peronosporaceae</taxon>
        <taxon>Phytophthora</taxon>
    </lineage>
</organism>
<gene>
    <name evidence="3" type="ORF">PF008_g30331</name>
</gene>
<evidence type="ECO:0000313" key="3">
    <source>
        <dbReference type="EMBL" id="KAE9271526.1"/>
    </source>
</evidence>
<accession>A0A6G0Q5W9</accession>